<evidence type="ECO:0000313" key="1">
    <source>
        <dbReference type="EMBL" id="MBE9662666.1"/>
    </source>
</evidence>
<protein>
    <submittedName>
        <fullName evidence="1">YdeI/OmpD-associated family protein</fullName>
    </submittedName>
</protein>
<keyword evidence="2" id="KW-1185">Reference proteome</keyword>
<organism evidence="1 2">
    <name type="scientific">Mucilaginibacter myungsuensis</name>
    <dbReference type="NCBI Taxonomy" id="649104"/>
    <lineage>
        <taxon>Bacteria</taxon>
        <taxon>Pseudomonadati</taxon>
        <taxon>Bacteroidota</taxon>
        <taxon>Sphingobacteriia</taxon>
        <taxon>Sphingobacteriales</taxon>
        <taxon>Sphingobacteriaceae</taxon>
        <taxon>Mucilaginibacter</taxon>
    </lineage>
</organism>
<dbReference type="Proteomes" id="UP000622475">
    <property type="component" value="Unassembled WGS sequence"/>
</dbReference>
<dbReference type="EMBL" id="JADFFL010000004">
    <property type="protein sequence ID" value="MBE9662666.1"/>
    <property type="molecule type" value="Genomic_DNA"/>
</dbReference>
<comment type="caution">
    <text evidence="1">The sequence shown here is derived from an EMBL/GenBank/DDBJ whole genome shotgun (WGS) entry which is preliminary data.</text>
</comment>
<gene>
    <name evidence="1" type="ORF">IRJ16_12305</name>
</gene>
<accession>A0A929KW24</accession>
<sequence>MMQPDIETFYPKTRDDWRQWLISNHALAKGVWLLQYKKATGVPTISWSEAVDEALCFGWVDSIRRSVDENSFVQFVGPRKPTSTWSKINKDKVKQLTADGLMHPAGQAVIDIAKKNGSWTILDTVEEIKIPKDLTAAFKGKPAAKRYFTSLSRSVKKRLLHWLITAKRPETRQKRIDELTDLAAQKTLPKQFL</sequence>
<evidence type="ECO:0000313" key="2">
    <source>
        <dbReference type="Proteomes" id="UP000622475"/>
    </source>
</evidence>
<name>A0A929KW24_9SPHI</name>
<proteinExistence type="predicted"/>
<dbReference type="Pfam" id="PF13376">
    <property type="entry name" value="OmdA"/>
    <property type="match status" value="1"/>
</dbReference>
<reference evidence="1" key="1">
    <citation type="submission" date="2020-10" db="EMBL/GenBank/DDBJ databases">
        <title>Mucilaginibacter mali sp. nov., isolated from rhizosphere soil of apple orchard.</title>
        <authorList>
            <person name="Lee J.-S."/>
            <person name="Kim H.S."/>
            <person name="Kim J.-S."/>
        </authorList>
    </citation>
    <scope>NUCLEOTIDE SEQUENCE</scope>
    <source>
        <strain evidence="1">KCTC 22746</strain>
    </source>
</reference>
<dbReference type="AlphaFoldDB" id="A0A929KW24"/>